<accession>A0A1L9S5A6</accession>
<keyword evidence="2" id="KW-0732">Signal</keyword>
<evidence type="ECO:0000256" key="1">
    <source>
        <dbReference type="SAM" id="Phobius"/>
    </source>
</evidence>
<keyword evidence="4" id="KW-1185">Reference proteome</keyword>
<protein>
    <submittedName>
        <fullName evidence="3">Uncharacterized protein</fullName>
    </submittedName>
</protein>
<dbReference type="EMBL" id="KV878361">
    <property type="protein sequence ID" value="OJJ42330.1"/>
    <property type="molecule type" value="Genomic_DNA"/>
</dbReference>
<evidence type="ECO:0000313" key="3">
    <source>
        <dbReference type="EMBL" id="OJJ42330.1"/>
    </source>
</evidence>
<keyword evidence="1" id="KW-0812">Transmembrane</keyword>
<keyword evidence="1" id="KW-0472">Membrane</keyword>
<feature type="transmembrane region" description="Helical" evidence="1">
    <location>
        <begin position="150"/>
        <end position="170"/>
    </location>
</feature>
<feature type="transmembrane region" description="Helical" evidence="1">
    <location>
        <begin position="182"/>
        <end position="204"/>
    </location>
</feature>
<keyword evidence="1" id="KW-1133">Transmembrane helix</keyword>
<dbReference type="AlphaFoldDB" id="A0A1L9S5A6"/>
<gene>
    <name evidence="3" type="ORF">ASPZODRAFT_147421</name>
</gene>
<proteinExistence type="predicted"/>
<dbReference type="RefSeq" id="XP_022576840.1">
    <property type="nucleotide sequence ID" value="XM_022725267.1"/>
</dbReference>
<evidence type="ECO:0000313" key="4">
    <source>
        <dbReference type="Proteomes" id="UP000184188"/>
    </source>
</evidence>
<dbReference type="OrthoDB" id="2396694at2759"/>
<feature type="signal peptide" evidence="2">
    <location>
        <begin position="1"/>
        <end position="26"/>
    </location>
</feature>
<feature type="chain" id="PRO_5013245268" evidence="2">
    <location>
        <begin position="27"/>
        <end position="269"/>
    </location>
</feature>
<evidence type="ECO:0000256" key="2">
    <source>
        <dbReference type="SAM" id="SignalP"/>
    </source>
</evidence>
<sequence>MAPKALVYLFFYLLVTLAFHPRLVRSENSTSTATSSSSQNATSLFREEAKCYSLPYGTLGFVSHLLTYYSSNMIMDKHRPLMPGTEMRDGHSTWNTTLGLLKLVLTHISSIVTMVRCSHAWQFEAIAAMKLTLSLSSGLNTIFPSGYWTFLYIPGALTGLAGSLGLTHILWNTPDTQKDTVIITAVFFGIPALCVLVALLMLCCDSSDSCGETSMVAFGIVVAFGALYSDWILAVAVHNWIGYPDNSTTLTQVLWVLYFVGKRLNMLVV</sequence>
<dbReference type="VEuPathDB" id="FungiDB:ASPZODRAFT_147421"/>
<dbReference type="Proteomes" id="UP000184188">
    <property type="component" value="Unassembled WGS sequence"/>
</dbReference>
<organism evidence="3 4">
    <name type="scientific">Penicilliopsis zonata CBS 506.65</name>
    <dbReference type="NCBI Taxonomy" id="1073090"/>
    <lineage>
        <taxon>Eukaryota</taxon>
        <taxon>Fungi</taxon>
        <taxon>Dikarya</taxon>
        <taxon>Ascomycota</taxon>
        <taxon>Pezizomycotina</taxon>
        <taxon>Eurotiomycetes</taxon>
        <taxon>Eurotiomycetidae</taxon>
        <taxon>Eurotiales</taxon>
        <taxon>Aspergillaceae</taxon>
        <taxon>Penicilliopsis</taxon>
    </lineage>
</organism>
<feature type="transmembrane region" description="Helical" evidence="1">
    <location>
        <begin position="216"/>
        <end position="241"/>
    </location>
</feature>
<reference evidence="4" key="1">
    <citation type="journal article" date="2017" name="Genome Biol.">
        <title>Comparative genomics reveals high biological diversity and specific adaptations in the industrially and medically important fungal genus Aspergillus.</title>
        <authorList>
            <person name="de Vries R.P."/>
            <person name="Riley R."/>
            <person name="Wiebenga A."/>
            <person name="Aguilar-Osorio G."/>
            <person name="Amillis S."/>
            <person name="Uchima C.A."/>
            <person name="Anderluh G."/>
            <person name="Asadollahi M."/>
            <person name="Askin M."/>
            <person name="Barry K."/>
            <person name="Battaglia E."/>
            <person name="Bayram O."/>
            <person name="Benocci T."/>
            <person name="Braus-Stromeyer S.A."/>
            <person name="Caldana C."/>
            <person name="Canovas D."/>
            <person name="Cerqueira G.C."/>
            <person name="Chen F."/>
            <person name="Chen W."/>
            <person name="Choi C."/>
            <person name="Clum A."/>
            <person name="Dos Santos R.A."/>
            <person name="Damasio A.R."/>
            <person name="Diallinas G."/>
            <person name="Emri T."/>
            <person name="Fekete E."/>
            <person name="Flipphi M."/>
            <person name="Freyberg S."/>
            <person name="Gallo A."/>
            <person name="Gournas C."/>
            <person name="Habgood R."/>
            <person name="Hainaut M."/>
            <person name="Harispe M.L."/>
            <person name="Henrissat B."/>
            <person name="Hilden K.S."/>
            <person name="Hope R."/>
            <person name="Hossain A."/>
            <person name="Karabika E."/>
            <person name="Karaffa L."/>
            <person name="Karanyi Z."/>
            <person name="Krasevec N."/>
            <person name="Kuo A."/>
            <person name="Kusch H."/>
            <person name="LaButti K."/>
            <person name="Lagendijk E.L."/>
            <person name="Lapidus A."/>
            <person name="Levasseur A."/>
            <person name="Lindquist E."/>
            <person name="Lipzen A."/>
            <person name="Logrieco A.F."/>
            <person name="MacCabe A."/>
            <person name="Maekelae M.R."/>
            <person name="Malavazi I."/>
            <person name="Melin P."/>
            <person name="Meyer V."/>
            <person name="Mielnichuk N."/>
            <person name="Miskei M."/>
            <person name="Molnar A.P."/>
            <person name="Mule G."/>
            <person name="Ngan C.Y."/>
            <person name="Orejas M."/>
            <person name="Orosz E."/>
            <person name="Ouedraogo J.P."/>
            <person name="Overkamp K.M."/>
            <person name="Park H.-S."/>
            <person name="Perrone G."/>
            <person name="Piumi F."/>
            <person name="Punt P.J."/>
            <person name="Ram A.F."/>
            <person name="Ramon A."/>
            <person name="Rauscher S."/>
            <person name="Record E."/>
            <person name="Riano-Pachon D.M."/>
            <person name="Robert V."/>
            <person name="Roehrig J."/>
            <person name="Ruller R."/>
            <person name="Salamov A."/>
            <person name="Salih N.S."/>
            <person name="Samson R.A."/>
            <person name="Sandor E."/>
            <person name="Sanguinetti M."/>
            <person name="Schuetze T."/>
            <person name="Sepcic K."/>
            <person name="Shelest E."/>
            <person name="Sherlock G."/>
            <person name="Sophianopoulou V."/>
            <person name="Squina F.M."/>
            <person name="Sun H."/>
            <person name="Susca A."/>
            <person name="Todd R.B."/>
            <person name="Tsang A."/>
            <person name="Unkles S.E."/>
            <person name="van de Wiele N."/>
            <person name="van Rossen-Uffink D."/>
            <person name="Oliveira J.V."/>
            <person name="Vesth T.C."/>
            <person name="Visser J."/>
            <person name="Yu J.-H."/>
            <person name="Zhou M."/>
            <person name="Andersen M.R."/>
            <person name="Archer D.B."/>
            <person name="Baker S.E."/>
            <person name="Benoit I."/>
            <person name="Brakhage A.A."/>
            <person name="Braus G.H."/>
            <person name="Fischer R."/>
            <person name="Frisvad J.C."/>
            <person name="Goldman G.H."/>
            <person name="Houbraken J."/>
            <person name="Oakley B."/>
            <person name="Pocsi I."/>
            <person name="Scazzocchio C."/>
            <person name="Seiboth B."/>
            <person name="vanKuyk P.A."/>
            <person name="Wortman J."/>
            <person name="Dyer P.S."/>
            <person name="Grigoriev I.V."/>
        </authorList>
    </citation>
    <scope>NUCLEOTIDE SEQUENCE [LARGE SCALE GENOMIC DNA]</scope>
    <source>
        <strain evidence="4">CBS 506.65</strain>
    </source>
</reference>
<name>A0A1L9S5A6_9EURO</name>
<dbReference type="GeneID" id="34611732"/>